<evidence type="ECO:0000256" key="3">
    <source>
        <dbReference type="ARBA" id="ARBA00022525"/>
    </source>
</evidence>
<evidence type="ECO:0000313" key="15">
    <source>
        <dbReference type="Proteomes" id="UP000250572"/>
    </source>
</evidence>
<protein>
    <recommendedName>
        <fullName evidence="11">Keratocan</fullName>
    </recommendedName>
</protein>
<feature type="region of interest" description="Disordered" evidence="12">
    <location>
        <begin position="870"/>
        <end position="938"/>
    </location>
</feature>
<keyword evidence="3" id="KW-0964">Secreted</keyword>
<dbReference type="SMART" id="SM00013">
    <property type="entry name" value="LRRNT"/>
    <property type="match status" value="3"/>
</dbReference>
<feature type="domain" description="LRRNT" evidence="13">
    <location>
        <begin position="107"/>
        <end position="141"/>
    </location>
</feature>
<dbReference type="FunFam" id="3.80.10.10:FF:000073">
    <property type="entry name" value="Lumican"/>
    <property type="match status" value="1"/>
</dbReference>
<feature type="region of interest" description="Disordered" evidence="12">
    <location>
        <begin position="1167"/>
        <end position="1208"/>
    </location>
</feature>
<dbReference type="SMART" id="SM00369">
    <property type="entry name" value="LRR_TYP"/>
    <property type="match status" value="16"/>
</dbReference>
<keyword evidence="8" id="KW-0654">Proteoglycan</keyword>
<feature type="compositionally biased region" description="Acidic residues" evidence="12">
    <location>
        <begin position="900"/>
        <end position="917"/>
    </location>
</feature>
<comment type="caution">
    <text evidence="14">The sequence shown here is derived from an EMBL/GenBank/DDBJ whole genome shotgun (WGS) entry which is preliminary data.</text>
</comment>
<evidence type="ECO:0000313" key="14">
    <source>
        <dbReference type="EMBL" id="PWA20083.1"/>
    </source>
</evidence>
<evidence type="ECO:0000256" key="6">
    <source>
        <dbReference type="ARBA" id="ARBA00022729"/>
    </source>
</evidence>
<keyword evidence="9" id="KW-1015">Disulfide bond</keyword>
<dbReference type="SMART" id="SM00365">
    <property type="entry name" value="LRR_SD22"/>
    <property type="match status" value="7"/>
</dbReference>
<evidence type="ECO:0000259" key="13">
    <source>
        <dbReference type="SMART" id="SM00013"/>
    </source>
</evidence>
<dbReference type="Proteomes" id="UP000250572">
    <property type="component" value="Unassembled WGS sequence"/>
</dbReference>
<keyword evidence="5" id="KW-0433">Leucine-rich repeat</keyword>
<organism evidence="14 15">
    <name type="scientific">Gambusia affinis</name>
    <name type="common">Western mosquitofish</name>
    <name type="synonym">Heterandria affinis</name>
    <dbReference type="NCBI Taxonomy" id="33528"/>
    <lineage>
        <taxon>Eukaryota</taxon>
        <taxon>Metazoa</taxon>
        <taxon>Chordata</taxon>
        <taxon>Craniata</taxon>
        <taxon>Vertebrata</taxon>
        <taxon>Euteleostomi</taxon>
        <taxon>Actinopterygii</taxon>
        <taxon>Neopterygii</taxon>
        <taxon>Teleostei</taxon>
        <taxon>Neoteleostei</taxon>
        <taxon>Acanthomorphata</taxon>
        <taxon>Ovalentaria</taxon>
        <taxon>Atherinomorphae</taxon>
        <taxon>Cyprinodontiformes</taxon>
        <taxon>Poeciliidae</taxon>
        <taxon>Poeciliinae</taxon>
        <taxon>Gambusia</taxon>
    </lineage>
</organism>
<name>A0A315VA54_GAMAF</name>
<keyword evidence="15" id="KW-1185">Reference proteome</keyword>
<feature type="compositionally biased region" description="Acidic residues" evidence="12">
    <location>
        <begin position="870"/>
        <end position="886"/>
    </location>
</feature>
<dbReference type="Pfam" id="PF13855">
    <property type="entry name" value="LRR_8"/>
    <property type="match status" value="6"/>
</dbReference>
<accession>A0A315VA54</accession>
<evidence type="ECO:0000256" key="7">
    <source>
        <dbReference type="ARBA" id="ARBA00022737"/>
    </source>
</evidence>
<dbReference type="GO" id="GO:0005615">
    <property type="term" value="C:extracellular space"/>
    <property type="evidence" value="ECO:0007669"/>
    <property type="project" value="TreeGrafter"/>
</dbReference>
<evidence type="ECO:0000256" key="12">
    <source>
        <dbReference type="SAM" id="MobiDB-lite"/>
    </source>
</evidence>
<feature type="compositionally biased region" description="Low complexity" evidence="12">
    <location>
        <begin position="966"/>
        <end position="979"/>
    </location>
</feature>
<gene>
    <name evidence="14" type="ORF">CCH79_00018664</name>
</gene>
<dbReference type="InterPro" id="IPR050333">
    <property type="entry name" value="SLRP"/>
</dbReference>
<dbReference type="STRING" id="33528.ENSGAFP00000022480"/>
<keyword evidence="4" id="KW-0272">Extracellular matrix</keyword>
<evidence type="ECO:0000256" key="1">
    <source>
        <dbReference type="ARBA" id="ARBA00004498"/>
    </source>
</evidence>
<dbReference type="Gene3D" id="3.80.10.10">
    <property type="entry name" value="Ribonuclease Inhibitor"/>
    <property type="match status" value="5"/>
</dbReference>
<dbReference type="SMART" id="SM00364">
    <property type="entry name" value="LRR_BAC"/>
    <property type="match status" value="8"/>
</dbReference>
<reference evidence="14 15" key="1">
    <citation type="journal article" date="2018" name="G3 (Bethesda)">
        <title>A High-Quality Reference Genome for the Invasive Mosquitofish Gambusia affinis Using a Chicago Library.</title>
        <authorList>
            <person name="Hoffberg S.L."/>
            <person name="Troendle N.J."/>
            <person name="Glenn T.C."/>
            <person name="Mahmud O."/>
            <person name="Louha S."/>
            <person name="Chalopin D."/>
            <person name="Bennetzen J.L."/>
            <person name="Mauricio R."/>
        </authorList>
    </citation>
    <scope>NUCLEOTIDE SEQUENCE [LARGE SCALE GENOMIC DNA]</scope>
    <source>
        <strain evidence="14">NE01/NJP1002.9</strain>
        <tissue evidence="14">Muscle</tissue>
    </source>
</reference>
<dbReference type="Pfam" id="PF01462">
    <property type="entry name" value="LRRNT"/>
    <property type="match status" value="1"/>
</dbReference>
<evidence type="ECO:0000256" key="9">
    <source>
        <dbReference type="ARBA" id="ARBA00023157"/>
    </source>
</evidence>
<evidence type="ECO:0000256" key="4">
    <source>
        <dbReference type="ARBA" id="ARBA00022530"/>
    </source>
</evidence>
<dbReference type="PROSITE" id="PS51450">
    <property type="entry name" value="LRR"/>
    <property type="match status" value="5"/>
</dbReference>
<keyword evidence="7" id="KW-0677">Repeat</keyword>
<dbReference type="InterPro" id="IPR032675">
    <property type="entry name" value="LRR_dom_sf"/>
</dbReference>
<evidence type="ECO:0000256" key="11">
    <source>
        <dbReference type="ARBA" id="ARBA00041182"/>
    </source>
</evidence>
<proteinExistence type="inferred from homology"/>
<dbReference type="InterPro" id="IPR003591">
    <property type="entry name" value="Leu-rich_rpt_typical-subtyp"/>
</dbReference>
<evidence type="ECO:0000256" key="2">
    <source>
        <dbReference type="ARBA" id="ARBA00005818"/>
    </source>
</evidence>
<evidence type="ECO:0000256" key="10">
    <source>
        <dbReference type="ARBA" id="ARBA00023180"/>
    </source>
</evidence>
<dbReference type="PANTHER" id="PTHR45712:SF13">
    <property type="entry name" value="KERATOCAN"/>
    <property type="match status" value="1"/>
</dbReference>
<dbReference type="EMBL" id="NHOQ01001992">
    <property type="protein sequence ID" value="PWA20083.1"/>
    <property type="molecule type" value="Genomic_DNA"/>
</dbReference>
<dbReference type="InterPro" id="IPR000372">
    <property type="entry name" value="LRRNT"/>
</dbReference>
<keyword evidence="6" id="KW-0732">Signal</keyword>
<dbReference type="PANTHER" id="PTHR45712">
    <property type="entry name" value="AGAP008170-PA"/>
    <property type="match status" value="1"/>
</dbReference>
<feature type="domain" description="LRRNT" evidence="13">
    <location>
        <begin position="518"/>
        <end position="552"/>
    </location>
</feature>
<dbReference type="Pfam" id="PF13516">
    <property type="entry name" value="LRR_6"/>
    <property type="match status" value="1"/>
</dbReference>
<feature type="domain" description="LRRNT" evidence="13">
    <location>
        <begin position="1218"/>
        <end position="1248"/>
    </location>
</feature>
<evidence type="ECO:0000256" key="5">
    <source>
        <dbReference type="ARBA" id="ARBA00022614"/>
    </source>
</evidence>
<keyword evidence="10" id="KW-0325">Glycoprotein</keyword>
<evidence type="ECO:0000256" key="8">
    <source>
        <dbReference type="ARBA" id="ARBA00022974"/>
    </source>
</evidence>
<feature type="region of interest" description="Disordered" evidence="12">
    <location>
        <begin position="957"/>
        <end position="979"/>
    </location>
</feature>
<dbReference type="InterPro" id="IPR001611">
    <property type="entry name" value="Leu-rich_rpt"/>
</dbReference>
<sequence>MVPPYVPTDHALTPIFPSSFSFCLSINSRHSSPSPSFSLIFSRDFQFLNTTLFFPPGPSAQKKKKRSTEAMFPLHVTLLVLLANIAQCQYYDYDYQPFSMLGPSGPNCNKECDCPINFPSAMYCDSRKLKFVPIVPTGIKYLYLQNNLIEEIKAGVFDNVTDTLRWLVLDNNKITNAKIEKGTVDKLTALEKLFFSFNEITEAVIPPSKSLEELKMTNNKLSKFPSGLLSDKENLTSVSLQHNELTSEGIADAFKGPKKLLSLDLSHNKLKKMPAGVPSSLEILYADYNEIDKIGAGFLKKLPALRYLRVSHNKLQDSGIPAGVFNVTSLLELDLSFNKLQSIPEINEQLEQLYLQANEINKFDLASFCKFTGPLNYSRLRHLRLDANNVTHTDMPPESANCLRQASDIMDIPARSRPPTDKTCSSHSVQPVCKVLHEDLTATEVQSLSAVREDNHHRVSGEEHMVSVALCIDPQCTSALRVDVNMAGLQKILVVLCLVTRAISQDMPYEELLAQVQACPKECNCPQNFPRAVYCDNKGLKSIPKIPPYTWYLYLQNNLIETMPLDALQNATQLRWINLNRNKITSDKVGDGVLGGMKHLAHLYMDDNLLSTVPSPLPVSLEHLRLSRNRISKIPAGVFVGLDKLHLLDLQGNKLMDDSVTEVSLKGLTSLVQINLAKNQLNSMPLGLPPTTTQLFLDGNNIEKIPADYFKGLPKMAFLRLNHNKLGSAGVPKDIFNISSMLDLQLSHNQLTEVPVIPSGLEHLYLDHNKIASVNGSSVCPVSVDSLDDSTNDSVPRLRYLRLDGNEISPPIPRDVVMCFRLLRWTMRIFLWLLFGLFVLKAVAASPRFSRQVDFDSYDAVDYDEREDNFEDNYDYGDIMTVEEPEIEKPDRSDYNYPEPEVEAEEKEEEEEEEEEELPLKPQAVPQGSGGSGVLMGPDTEKEVELRQATVETLHVSGDFGGSVGSGETSAASGASGSAVSGDILVSSGSGDLSGDIILISGDPEELIITSGSGEFLTGGDLLISGDISGSGDVTGSTFSGASGDPLPEDFKIVTELPFETEVSGDQSGSGCFGDLLSSGASGTSGDSGDSIESGYSGITLISGEEELLPSVDKIPEEALSASGTPSGDIDASVDIEASVDSEVSGTSGLPSVSGSGDIEVLVTIRPREPEEEEELFPTTTESPQEGKTSVEEDTGPSGFPLPEEPEEPEVIDEGLPVCLLCTCLGGSVYCDDLKLNSVPPLPKDTTHFYARYNRITKISKSDFANMNKLKKIDLTANRITSIEDRTFMGLPELEEVIIRENHISQLPALPETMTLIDASHNNIGSKGIHKEAFKDMTGLLYLYLTDNHVDYIPVPLPDSLRSLHLQRNNIQMMHEDTFCNLNDFNYIRNALEDIRLDGNPINLSKTPQAYVCLPRIPIGNLI</sequence>
<comment type="similarity">
    <text evidence="2">Belongs to the small leucine-rich proteoglycan (SLRP) family. SLRP class II subfamily.</text>
</comment>
<comment type="subcellular location">
    <subcellularLocation>
        <location evidence="1">Secreted</location>
        <location evidence="1">Extracellular space</location>
        <location evidence="1">Extracellular matrix</location>
    </subcellularLocation>
</comment>
<dbReference type="SUPFAM" id="SSF52058">
    <property type="entry name" value="L domain-like"/>
    <property type="match status" value="3"/>
</dbReference>